<reference evidence="2" key="1">
    <citation type="submission" date="2016-01" db="EMBL/GenBank/DDBJ databases">
        <authorList>
            <person name="Mitreva M."/>
            <person name="Pepin K.H."/>
            <person name="Mihindukulasuriya K.A."/>
            <person name="Fulton R."/>
            <person name="Fronick C."/>
            <person name="O'Laughlin M."/>
            <person name="Miner T."/>
            <person name="Herter B."/>
            <person name="Rosa B.A."/>
            <person name="Cordes M."/>
            <person name="Tomlinson C."/>
            <person name="Wollam A."/>
            <person name="Palsikar V.B."/>
            <person name="Mardis E.R."/>
            <person name="Wilson R.K."/>
        </authorList>
    </citation>
    <scope>NUCLEOTIDE SEQUENCE [LARGE SCALE GENOMIC DNA]</scope>
    <source>
        <strain evidence="2">MJR7716</strain>
    </source>
</reference>
<evidence type="ECO:0000313" key="1">
    <source>
        <dbReference type="EMBL" id="KXA35552.1"/>
    </source>
</evidence>
<name>A0A133PZ10_9BACT</name>
<comment type="caution">
    <text evidence="1">The sequence shown here is derived from an EMBL/GenBank/DDBJ whole genome shotgun (WGS) entry which is preliminary data.</text>
</comment>
<protein>
    <submittedName>
        <fullName evidence="1">Uncharacterized protein</fullName>
    </submittedName>
</protein>
<dbReference type="EMBL" id="LRQG01000181">
    <property type="protein sequence ID" value="KXA35552.1"/>
    <property type="molecule type" value="Genomic_DNA"/>
</dbReference>
<evidence type="ECO:0000313" key="2">
    <source>
        <dbReference type="Proteomes" id="UP000070533"/>
    </source>
</evidence>
<gene>
    <name evidence="1" type="ORF">HMPREF3226_02030</name>
</gene>
<dbReference type="RefSeq" id="WP_156439249.1">
    <property type="nucleotide sequence ID" value="NZ_KQ957298.1"/>
</dbReference>
<keyword evidence="2" id="KW-1185">Reference proteome</keyword>
<sequence length="55" mass="6171">MIAIPMLSCYRAFVHNRAMGSHSVADVALMPFMSASAAYRELPRWGMLDEKAIQQ</sequence>
<dbReference type="Proteomes" id="UP000070533">
    <property type="component" value="Unassembled WGS sequence"/>
</dbReference>
<dbReference type="PATRIC" id="fig|28128.5.peg.2093"/>
<organism evidence="1 2">
    <name type="scientific">Prevotella corporis</name>
    <dbReference type="NCBI Taxonomy" id="28128"/>
    <lineage>
        <taxon>Bacteria</taxon>
        <taxon>Pseudomonadati</taxon>
        <taxon>Bacteroidota</taxon>
        <taxon>Bacteroidia</taxon>
        <taxon>Bacteroidales</taxon>
        <taxon>Prevotellaceae</taxon>
        <taxon>Prevotella</taxon>
    </lineage>
</organism>
<proteinExistence type="predicted"/>
<dbReference type="AlphaFoldDB" id="A0A133PZ10"/>
<accession>A0A133PZ10</accession>